<evidence type="ECO:0000313" key="2">
    <source>
        <dbReference type="EMBL" id="CAL4073394.1"/>
    </source>
</evidence>
<dbReference type="EMBL" id="CAXKWB010004335">
    <property type="protein sequence ID" value="CAL4073394.1"/>
    <property type="molecule type" value="Genomic_DNA"/>
</dbReference>
<dbReference type="Proteomes" id="UP001497623">
    <property type="component" value="Unassembled WGS sequence"/>
</dbReference>
<proteinExistence type="predicted"/>
<sequence>TEHQIDSNSRKISIFEKRISDTSLSSSIVMGADTENQIDSNSNNTYKNVASDMTLYSISTTVKDADTGHHSDINNDSSSIYESSNNSDHHADRPSDGRHVYTLGNHEDIKLGWKYDSATKKFSSPKTPRKYRHEEYISFDWIINNKSDMKIFPSNIFSYFSWFKDYQDSTAQEIIRIRLKKKYEKRACENIDNPSDQMVVTSLNDYLSVDLLLFYDVAVPGCFKSDLNDILDSFIMEENIEIPTSISNGIIELIFYNDSKVSKQYNVLSGLKYACRQLKDKKSISPCSVFISDGKVDKVITK</sequence>
<feature type="compositionally biased region" description="Basic and acidic residues" evidence="1">
    <location>
        <begin position="87"/>
        <end position="98"/>
    </location>
</feature>
<dbReference type="AlphaFoldDB" id="A0AAV2Q9Z9"/>
<evidence type="ECO:0000313" key="3">
    <source>
        <dbReference type="Proteomes" id="UP001497623"/>
    </source>
</evidence>
<evidence type="ECO:0000256" key="1">
    <source>
        <dbReference type="SAM" id="MobiDB-lite"/>
    </source>
</evidence>
<name>A0AAV2Q9Z9_MEGNR</name>
<organism evidence="2 3">
    <name type="scientific">Meganyctiphanes norvegica</name>
    <name type="common">Northern krill</name>
    <name type="synonym">Thysanopoda norvegica</name>
    <dbReference type="NCBI Taxonomy" id="48144"/>
    <lineage>
        <taxon>Eukaryota</taxon>
        <taxon>Metazoa</taxon>
        <taxon>Ecdysozoa</taxon>
        <taxon>Arthropoda</taxon>
        <taxon>Crustacea</taxon>
        <taxon>Multicrustacea</taxon>
        <taxon>Malacostraca</taxon>
        <taxon>Eumalacostraca</taxon>
        <taxon>Eucarida</taxon>
        <taxon>Euphausiacea</taxon>
        <taxon>Euphausiidae</taxon>
        <taxon>Meganyctiphanes</taxon>
    </lineage>
</organism>
<comment type="caution">
    <text evidence="2">The sequence shown here is derived from an EMBL/GenBank/DDBJ whole genome shotgun (WGS) entry which is preliminary data.</text>
</comment>
<feature type="non-terminal residue" evidence="2">
    <location>
        <position position="1"/>
    </location>
</feature>
<feature type="compositionally biased region" description="Low complexity" evidence="1">
    <location>
        <begin position="74"/>
        <end position="86"/>
    </location>
</feature>
<accession>A0AAV2Q9Z9</accession>
<keyword evidence="3" id="KW-1185">Reference proteome</keyword>
<protein>
    <submittedName>
        <fullName evidence="2">Uncharacterized protein</fullName>
    </submittedName>
</protein>
<gene>
    <name evidence="2" type="ORF">MNOR_LOCUS9115</name>
</gene>
<feature type="region of interest" description="Disordered" evidence="1">
    <location>
        <begin position="66"/>
        <end position="98"/>
    </location>
</feature>
<reference evidence="2 3" key="1">
    <citation type="submission" date="2024-05" db="EMBL/GenBank/DDBJ databases">
        <authorList>
            <person name="Wallberg A."/>
        </authorList>
    </citation>
    <scope>NUCLEOTIDE SEQUENCE [LARGE SCALE GENOMIC DNA]</scope>
</reference>